<evidence type="ECO:0000256" key="1">
    <source>
        <dbReference type="ARBA" id="ARBA00004413"/>
    </source>
</evidence>
<protein>
    <recommendedName>
        <fullName evidence="3">Flagellar FliJ protein</fullName>
    </recommendedName>
</protein>
<dbReference type="GO" id="GO:0005886">
    <property type="term" value="C:plasma membrane"/>
    <property type="evidence" value="ECO:0007669"/>
    <property type="project" value="UniProtKB-SubCell"/>
</dbReference>
<keyword evidence="13" id="KW-0969">Cilium</keyword>
<keyword evidence="6" id="KW-0145">Chemotaxis</keyword>
<evidence type="ECO:0000256" key="2">
    <source>
        <dbReference type="ARBA" id="ARBA00010004"/>
    </source>
</evidence>
<dbReference type="AlphaFoldDB" id="A0A080M928"/>
<evidence type="ECO:0000256" key="3">
    <source>
        <dbReference type="ARBA" id="ARBA00020392"/>
    </source>
</evidence>
<dbReference type="Proteomes" id="UP000509684">
    <property type="component" value="Chromosome"/>
</dbReference>
<dbReference type="PANTHER" id="PTHR38786">
    <property type="entry name" value="FLAGELLAR FLIJ PROTEIN"/>
    <property type="match status" value="1"/>
</dbReference>
<keyword evidence="4" id="KW-0813">Transport</keyword>
<dbReference type="GO" id="GO:0044781">
    <property type="term" value="P:bacterial-type flagellum organization"/>
    <property type="evidence" value="ECO:0007669"/>
    <property type="project" value="UniProtKB-KW"/>
</dbReference>
<evidence type="ECO:0000256" key="11">
    <source>
        <dbReference type="SAM" id="Coils"/>
    </source>
</evidence>
<evidence type="ECO:0000256" key="7">
    <source>
        <dbReference type="ARBA" id="ARBA00022795"/>
    </source>
</evidence>
<evidence type="ECO:0000256" key="9">
    <source>
        <dbReference type="ARBA" id="ARBA00023136"/>
    </source>
</evidence>
<dbReference type="PRINTS" id="PR01004">
    <property type="entry name" value="FLGFLIJ"/>
</dbReference>
<comment type="similarity">
    <text evidence="2">Belongs to the FliJ family.</text>
</comment>
<dbReference type="InterPro" id="IPR053716">
    <property type="entry name" value="Flag_assembly_chemotaxis_eff"/>
</dbReference>
<keyword evidence="5" id="KW-1003">Cell membrane</keyword>
<dbReference type="GO" id="GO:0006935">
    <property type="term" value="P:chemotaxis"/>
    <property type="evidence" value="ECO:0007669"/>
    <property type="project" value="UniProtKB-KW"/>
</dbReference>
<dbReference type="Proteomes" id="UP000021315">
    <property type="component" value="Unassembled WGS sequence"/>
</dbReference>
<dbReference type="PIRSF" id="PIRSF019404">
    <property type="entry name" value="FliJ"/>
    <property type="match status" value="1"/>
</dbReference>
<dbReference type="STRING" id="1453999.AW06_001412"/>
<keyword evidence="9" id="KW-0472">Membrane</keyword>
<evidence type="ECO:0000256" key="10">
    <source>
        <dbReference type="ARBA" id="ARBA00023225"/>
    </source>
</evidence>
<dbReference type="KEGG" id="acog:HWD57_16345"/>
<dbReference type="GO" id="GO:0015031">
    <property type="term" value="P:protein transport"/>
    <property type="evidence" value="ECO:0007669"/>
    <property type="project" value="UniProtKB-KW"/>
</dbReference>
<evidence type="ECO:0000256" key="5">
    <source>
        <dbReference type="ARBA" id="ARBA00022475"/>
    </source>
</evidence>
<accession>A0A080M928</accession>
<keyword evidence="11" id="KW-0175">Coiled coil</keyword>
<sequence length="148" mass="17596">MAKPFSLQMVLDLMRNRHDEATQSLARLLAAERDAKKKLAMLQQYREEYTTRFREAAQDGLGQPEWRNFQEFLNRLDEAITQQHQSVSLQEAHTAAGQAEWRQQQKRLKAFDALSERHRASEARWESRQEQKTQDEFAARHNNREEDR</sequence>
<dbReference type="Gene3D" id="1.10.287.1700">
    <property type="match status" value="1"/>
</dbReference>
<evidence type="ECO:0000313" key="13">
    <source>
        <dbReference type="EMBL" id="KFB77486.1"/>
    </source>
</evidence>
<evidence type="ECO:0000256" key="4">
    <source>
        <dbReference type="ARBA" id="ARBA00022448"/>
    </source>
</evidence>
<evidence type="ECO:0000313" key="16">
    <source>
        <dbReference type="Proteomes" id="UP000509684"/>
    </source>
</evidence>
<reference evidence="14 16" key="2">
    <citation type="journal article" date="2019" name="Microbiome">
        <title>Annotated bacterial chromosomes from frame-shift-corrected long-read metagenomic data.</title>
        <authorList>
            <person name="Arumugam K."/>
            <person name="Bagci C."/>
            <person name="Bessarab I."/>
            <person name="Beier S."/>
            <person name="Buchfink B."/>
            <person name="Gorska A."/>
            <person name="Qiu G."/>
            <person name="Huson D.H."/>
            <person name="Williams R.B.H."/>
        </authorList>
    </citation>
    <scope>NUCLEOTIDE SEQUENCE [LARGE SCALE GENOMIC DNA]</scope>
    <source>
        <strain evidence="14">SSA1</strain>
    </source>
</reference>
<evidence type="ECO:0000313" key="14">
    <source>
        <dbReference type="EMBL" id="QLH51191.1"/>
    </source>
</evidence>
<keyword evidence="7" id="KW-1005">Bacterial flagellum biogenesis</keyword>
<evidence type="ECO:0000256" key="12">
    <source>
        <dbReference type="SAM" id="MobiDB-lite"/>
    </source>
</evidence>
<evidence type="ECO:0000256" key="8">
    <source>
        <dbReference type="ARBA" id="ARBA00022927"/>
    </source>
</evidence>
<dbReference type="EMBL" id="JDST02000025">
    <property type="protein sequence ID" value="KFB77486.1"/>
    <property type="molecule type" value="Genomic_DNA"/>
</dbReference>
<proteinExistence type="inferred from homology"/>
<gene>
    <name evidence="13" type="primary">fliJ</name>
    <name evidence="13" type="ORF">AW06_001412</name>
    <name evidence="14" type="ORF">HWD57_16345</name>
</gene>
<dbReference type="GO" id="GO:0009288">
    <property type="term" value="C:bacterial-type flagellum"/>
    <property type="evidence" value="ECO:0007669"/>
    <property type="project" value="InterPro"/>
</dbReference>
<dbReference type="GO" id="GO:0071973">
    <property type="term" value="P:bacterial-type flagellum-dependent cell motility"/>
    <property type="evidence" value="ECO:0007669"/>
    <property type="project" value="InterPro"/>
</dbReference>
<feature type="region of interest" description="Disordered" evidence="12">
    <location>
        <begin position="119"/>
        <end position="148"/>
    </location>
</feature>
<dbReference type="EMBL" id="CP058708">
    <property type="protein sequence ID" value="QLH51191.1"/>
    <property type="molecule type" value="Genomic_DNA"/>
</dbReference>
<evidence type="ECO:0000313" key="15">
    <source>
        <dbReference type="Proteomes" id="UP000021315"/>
    </source>
</evidence>
<keyword evidence="13" id="KW-0966">Cell projection</keyword>
<dbReference type="RefSeq" id="WP_138678562.1">
    <property type="nucleotide sequence ID" value="NZ_JDST02000025.1"/>
</dbReference>
<reference evidence="14" key="3">
    <citation type="submission" date="2020-06" db="EMBL/GenBank/DDBJ databases">
        <authorList>
            <person name="Arumugam K."/>
            <person name="Besarab I."/>
            <person name="Haryono M."/>
            <person name="Bagci C."/>
            <person name="Beier S."/>
            <person name="Buchfink B."/>
            <person name="Gorska A."/>
            <person name="Qiu G."/>
            <person name="Huson D.H."/>
            <person name="Williams R.B."/>
        </authorList>
    </citation>
    <scope>NUCLEOTIDE SEQUENCE</scope>
    <source>
        <strain evidence="14">SSA1</strain>
    </source>
</reference>
<name>A0A080M928_9PROT</name>
<keyword evidence="15" id="KW-1185">Reference proteome</keyword>
<keyword evidence="10" id="KW-1006">Bacterial flagellum protein export</keyword>
<keyword evidence="13" id="KW-0282">Flagellum</keyword>
<dbReference type="NCBIfam" id="TIGR02473">
    <property type="entry name" value="flagell_FliJ"/>
    <property type="match status" value="1"/>
</dbReference>
<evidence type="ECO:0000256" key="6">
    <source>
        <dbReference type="ARBA" id="ARBA00022500"/>
    </source>
</evidence>
<dbReference type="InterPro" id="IPR018006">
    <property type="entry name" value="Flag_FliJ_proteobac"/>
</dbReference>
<organism evidence="13 15">
    <name type="scientific">Candidatus Accumulibacter cognatus</name>
    <dbReference type="NCBI Taxonomy" id="2954383"/>
    <lineage>
        <taxon>Bacteria</taxon>
        <taxon>Pseudomonadati</taxon>
        <taxon>Pseudomonadota</taxon>
        <taxon>Betaproteobacteria</taxon>
        <taxon>Candidatus Accumulibacter</taxon>
    </lineage>
</organism>
<dbReference type="GO" id="GO:0003774">
    <property type="term" value="F:cytoskeletal motor activity"/>
    <property type="evidence" value="ECO:0007669"/>
    <property type="project" value="InterPro"/>
</dbReference>
<dbReference type="InterPro" id="IPR012823">
    <property type="entry name" value="Flagell_FliJ"/>
</dbReference>
<reference evidence="13 15" key="1">
    <citation type="submission" date="2014-02" db="EMBL/GenBank/DDBJ databases">
        <title>Expanding our view of genomic diversity in Candidatus Accumulibacter clades.</title>
        <authorList>
            <person name="Skennerton C.T."/>
            <person name="Barr J.J."/>
            <person name="Slater F.R."/>
            <person name="Bond P.L."/>
            <person name="Tyson G.W."/>
        </authorList>
    </citation>
    <scope>NUCLEOTIDE SEQUENCE [LARGE SCALE GENOMIC DNA]</scope>
    <source>
        <strain evidence="15">SK-02</strain>
    </source>
</reference>
<dbReference type="Pfam" id="PF02050">
    <property type="entry name" value="FliJ"/>
    <property type="match status" value="1"/>
</dbReference>
<feature type="coiled-coil region" evidence="11">
    <location>
        <begin position="11"/>
        <end position="48"/>
    </location>
</feature>
<dbReference type="PANTHER" id="PTHR38786:SF1">
    <property type="entry name" value="FLAGELLAR FLIJ PROTEIN"/>
    <property type="match status" value="1"/>
</dbReference>
<comment type="subcellular location">
    <subcellularLocation>
        <location evidence="1">Cell membrane</location>
        <topology evidence="1">Peripheral membrane protein</topology>
        <orientation evidence="1">Cytoplasmic side</orientation>
    </subcellularLocation>
</comment>
<accession>A0A7D5NDS9</accession>
<dbReference type="InterPro" id="IPR052570">
    <property type="entry name" value="FliJ"/>
</dbReference>
<keyword evidence="8" id="KW-0653">Protein transport</keyword>